<sequence length="141" mass="15773">MFNRITRSASMKGNSSQKTPKSAKKKDNSSFISVVESIVFPTSETPSSLKPVEDPSPQTLEHFDIEFDPSVTLENILNKPLSPNLHLEQNHPELPRVLSDIDQFDPDFQTHNPGNPNFQTPQTENPNFQTSNPENRNATAS</sequence>
<evidence type="ECO:0000313" key="3">
    <source>
        <dbReference type="Proteomes" id="UP001157006"/>
    </source>
</evidence>
<feature type="compositionally biased region" description="Polar residues" evidence="1">
    <location>
        <begin position="109"/>
        <end position="141"/>
    </location>
</feature>
<feature type="region of interest" description="Disordered" evidence="1">
    <location>
        <begin position="1"/>
        <end position="28"/>
    </location>
</feature>
<feature type="region of interest" description="Disordered" evidence="1">
    <location>
        <begin position="103"/>
        <end position="141"/>
    </location>
</feature>
<name>A0AAV1B222_VICFA</name>
<evidence type="ECO:0000256" key="1">
    <source>
        <dbReference type="SAM" id="MobiDB-lite"/>
    </source>
</evidence>
<dbReference type="Proteomes" id="UP001157006">
    <property type="component" value="Chromosome 5"/>
</dbReference>
<dbReference type="EMBL" id="OX451740">
    <property type="protein sequence ID" value="CAI8614717.1"/>
    <property type="molecule type" value="Genomic_DNA"/>
</dbReference>
<feature type="compositionally biased region" description="Polar residues" evidence="1">
    <location>
        <begin position="1"/>
        <end position="20"/>
    </location>
</feature>
<reference evidence="2 3" key="1">
    <citation type="submission" date="2023-01" db="EMBL/GenBank/DDBJ databases">
        <authorList>
            <person name="Kreplak J."/>
        </authorList>
    </citation>
    <scope>NUCLEOTIDE SEQUENCE [LARGE SCALE GENOMIC DNA]</scope>
</reference>
<organism evidence="2 3">
    <name type="scientific">Vicia faba</name>
    <name type="common">Broad bean</name>
    <name type="synonym">Faba vulgaris</name>
    <dbReference type="NCBI Taxonomy" id="3906"/>
    <lineage>
        <taxon>Eukaryota</taxon>
        <taxon>Viridiplantae</taxon>
        <taxon>Streptophyta</taxon>
        <taxon>Embryophyta</taxon>
        <taxon>Tracheophyta</taxon>
        <taxon>Spermatophyta</taxon>
        <taxon>Magnoliopsida</taxon>
        <taxon>eudicotyledons</taxon>
        <taxon>Gunneridae</taxon>
        <taxon>Pentapetalae</taxon>
        <taxon>rosids</taxon>
        <taxon>fabids</taxon>
        <taxon>Fabales</taxon>
        <taxon>Fabaceae</taxon>
        <taxon>Papilionoideae</taxon>
        <taxon>50 kb inversion clade</taxon>
        <taxon>NPAAA clade</taxon>
        <taxon>Hologalegina</taxon>
        <taxon>IRL clade</taxon>
        <taxon>Fabeae</taxon>
        <taxon>Vicia</taxon>
    </lineage>
</organism>
<keyword evidence="3" id="KW-1185">Reference proteome</keyword>
<protein>
    <submittedName>
        <fullName evidence="2">Uncharacterized protein</fullName>
    </submittedName>
</protein>
<accession>A0AAV1B222</accession>
<gene>
    <name evidence="2" type="ORF">VFH_V143360</name>
</gene>
<evidence type="ECO:0000313" key="2">
    <source>
        <dbReference type="EMBL" id="CAI8614717.1"/>
    </source>
</evidence>
<dbReference type="AlphaFoldDB" id="A0AAV1B222"/>
<proteinExistence type="predicted"/>